<reference evidence="3 4" key="1">
    <citation type="submission" date="2015-04" db="EMBL/GenBank/DDBJ databases">
        <authorList>
            <consortium name="Pathogen Informatics"/>
        </authorList>
    </citation>
    <scope>NUCLEOTIDE SEQUENCE [LARGE SCALE GENOMIC DNA]</scope>
    <source>
        <strain evidence="3 4">SGS1</strain>
    </source>
</reference>
<protein>
    <recommendedName>
        <fullName evidence="5">Protein PET117</fullName>
    </recommendedName>
</protein>
<proteinExistence type="predicted"/>
<dbReference type="KEGG" id="prel:PRELSG_1222800"/>
<dbReference type="VEuPathDB" id="PlasmoDB:PRELSG_1222800"/>
<dbReference type="RefSeq" id="XP_028534344.1">
    <property type="nucleotide sequence ID" value="XM_028678013.1"/>
</dbReference>
<dbReference type="OrthoDB" id="76305at2759"/>
<feature type="transmembrane region" description="Helical" evidence="2">
    <location>
        <begin position="6"/>
        <end position="24"/>
    </location>
</feature>
<evidence type="ECO:0000256" key="1">
    <source>
        <dbReference type="SAM" id="Coils"/>
    </source>
</evidence>
<dbReference type="Pfam" id="PF15786">
    <property type="entry name" value="PET117"/>
    <property type="match status" value="1"/>
</dbReference>
<evidence type="ECO:0000256" key="2">
    <source>
        <dbReference type="SAM" id="Phobius"/>
    </source>
</evidence>
<dbReference type="GeneID" id="39737472"/>
<feature type="coiled-coil region" evidence="1">
    <location>
        <begin position="29"/>
        <end position="56"/>
    </location>
</feature>
<keyword evidence="2" id="KW-0812">Transmembrane</keyword>
<dbReference type="Proteomes" id="UP000220158">
    <property type="component" value="Chromosome 12"/>
</dbReference>
<accession>A0A1J1HA06</accession>
<keyword evidence="4" id="KW-1185">Reference proteome</keyword>
<dbReference type="AlphaFoldDB" id="A0A1J1HA06"/>
<sequence length="58" mass="7068">MKRYSGQILLISTCILSVGVYYYVKNTKYSDYKRRYEGVLKDIERQKKKIEKWKVEDL</sequence>
<evidence type="ECO:0000313" key="3">
    <source>
        <dbReference type="EMBL" id="CRH01344.1"/>
    </source>
</evidence>
<evidence type="ECO:0008006" key="5">
    <source>
        <dbReference type="Google" id="ProtNLM"/>
    </source>
</evidence>
<keyword evidence="2" id="KW-1133">Transmembrane helix</keyword>
<keyword evidence="2" id="KW-0472">Membrane</keyword>
<organism evidence="3 4">
    <name type="scientific">Plasmodium relictum</name>
    <dbReference type="NCBI Taxonomy" id="85471"/>
    <lineage>
        <taxon>Eukaryota</taxon>
        <taxon>Sar</taxon>
        <taxon>Alveolata</taxon>
        <taxon>Apicomplexa</taxon>
        <taxon>Aconoidasida</taxon>
        <taxon>Haemosporida</taxon>
        <taxon>Plasmodiidae</taxon>
        <taxon>Plasmodium</taxon>
        <taxon>Plasmodium (Haemamoeba)</taxon>
    </lineage>
</organism>
<keyword evidence="1" id="KW-0175">Coiled coil</keyword>
<dbReference type="InterPro" id="IPR031568">
    <property type="entry name" value="Pet117"/>
</dbReference>
<evidence type="ECO:0000313" key="4">
    <source>
        <dbReference type="Proteomes" id="UP000220158"/>
    </source>
</evidence>
<dbReference type="EMBL" id="LN835307">
    <property type="protein sequence ID" value="CRH01344.1"/>
    <property type="molecule type" value="Genomic_DNA"/>
</dbReference>
<name>A0A1J1HA06_PLARL</name>
<gene>
    <name evidence="3" type="ORF">PRELSG_1222800</name>
</gene>